<proteinExistence type="predicted"/>
<keyword evidence="2" id="KW-0479">Metal-binding</keyword>
<dbReference type="PROSITE" id="PS51462">
    <property type="entry name" value="NUDIX"/>
    <property type="match status" value="1"/>
</dbReference>
<organism evidence="6 7">
    <name type="scientific">Lacimonas salitolerans</name>
    <dbReference type="NCBI Taxonomy" id="1323750"/>
    <lineage>
        <taxon>Bacteria</taxon>
        <taxon>Pseudomonadati</taxon>
        <taxon>Pseudomonadota</taxon>
        <taxon>Alphaproteobacteria</taxon>
        <taxon>Rhodobacterales</taxon>
        <taxon>Paracoccaceae</taxon>
        <taxon>Lacimonas</taxon>
    </lineage>
</organism>
<dbReference type="Pfam" id="PF00293">
    <property type="entry name" value="NUDIX"/>
    <property type="match status" value="1"/>
</dbReference>
<protein>
    <submittedName>
        <fullName evidence="6">NUDIX hydrolase</fullName>
    </submittedName>
</protein>
<evidence type="ECO:0000256" key="2">
    <source>
        <dbReference type="ARBA" id="ARBA00022723"/>
    </source>
</evidence>
<keyword evidence="7" id="KW-1185">Reference proteome</keyword>
<accession>A0ABW4EIH2</accession>
<dbReference type="RefSeq" id="WP_379915308.1">
    <property type="nucleotide sequence ID" value="NZ_JBHUDD010000055.1"/>
</dbReference>
<keyword evidence="4" id="KW-0460">Magnesium</keyword>
<dbReference type="PANTHER" id="PTHR12629:SF0">
    <property type="entry name" value="DIPHOSPHOINOSITOL-POLYPHOSPHATE DIPHOSPHATASE"/>
    <property type="match status" value="1"/>
</dbReference>
<name>A0ABW4EIH2_9RHOB</name>
<dbReference type="InterPro" id="IPR047198">
    <property type="entry name" value="DDP-like_NUDIX"/>
</dbReference>
<gene>
    <name evidence="6" type="ORF">ACFTOW_10265</name>
</gene>
<dbReference type="InterPro" id="IPR000086">
    <property type="entry name" value="NUDIX_hydrolase_dom"/>
</dbReference>
<dbReference type="PANTHER" id="PTHR12629">
    <property type="entry name" value="DIPHOSPHOINOSITOL POLYPHOSPHATE PHOSPHOHYDROLASE"/>
    <property type="match status" value="1"/>
</dbReference>
<sequence length="152" mass="17271">MTKPFKKGWAEPVQLPRGTTWHRQVAALCCKKGKAGLKVLLITSRDTGRWILPKGWPMDDRSDPQAALQEAWEEAGVKKARIKHKPVGHFDYYKILSGGVPLPVRAQVYRVNVIAMADKYPEVDERTRNWVTPKEAAELVDETDLKALLRKL</sequence>
<evidence type="ECO:0000313" key="7">
    <source>
        <dbReference type="Proteomes" id="UP001597186"/>
    </source>
</evidence>
<dbReference type="Gene3D" id="3.90.79.10">
    <property type="entry name" value="Nucleoside Triphosphate Pyrophosphohydrolase"/>
    <property type="match status" value="1"/>
</dbReference>
<evidence type="ECO:0000256" key="3">
    <source>
        <dbReference type="ARBA" id="ARBA00022801"/>
    </source>
</evidence>
<evidence type="ECO:0000256" key="1">
    <source>
        <dbReference type="ARBA" id="ARBA00001946"/>
    </source>
</evidence>
<reference evidence="7" key="1">
    <citation type="journal article" date="2019" name="Int. J. Syst. Evol. Microbiol.">
        <title>The Global Catalogue of Microorganisms (GCM) 10K type strain sequencing project: providing services to taxonomists for standard genome sequencing and annotation.</title>
        <authorList>
            <consortium name="The Broad Institute Genomics Platform"/>
            <consortium name="The Broad Institute Genome Sequencing Center for Infectious Disease"/>
            <person name="Wu L."/>
            <person name="Ma J."/>
        </authorList>
    </citation>
    <scope>NUCLEOTIDE SEQUENCE [LARGE SCALE GENOMIC DNA]</scope>
    <source>
        <strain evidence="7">CGMCC 1.12477</strain>
    </source>
</reference>
<comment type="cofactor">
    <cofactor evidence="1">
        <name>Mg(2+)</name>
        <dbReference type="ChEBI" id="CHEBI:18420"/>
    </cofactor>
</comment>
<feature type="domain" description="Nudix hydrolase" evidence="5">
    <location>
        <begin position="20"/>
        <end position="152"/>
    </location>
</feature>
<evidence type="ECO:0000256" key="4">
    <source>
        <dbReference type="ARBA" id="ARBA00022842"/>
    </source>
</evidence>
<dbReference type="SUPFAM" id="SSF55811">
    <property type="entry name" value="Nudix"/>
    <property type="match status" value="1"/>
</dbReference>
<dbReference type="CDD" id="cd04666">
    <property type="entry name" value="NUDIX_DIPP2_like_Nudt4"/>
    <property type="match status" value="1"/>
</dbReference>
<dbReference type="Proteomes" id="UP001597186">
    <property type="component" value="Unassembled WGS sequence"/>
</dbReference>
<dbReference type="EMBL" id="JBHUDD010000055">
    <property type="protein sequence ID" value="MFD1509788.1"/>
    <property type="molecule type" value="Genomic_DNA"/>
</dbReference>
<dbReference type="GO" id="GO:0016787">
    <property type="term" value="F:hydrolase activity"/>
    <property type="evidence" value="ECO:0007669"/>
    <property type="project" value="UniProtKB-KW"/>
</dbReference>
<comment type="caution">
    <text evidence="6">The sequence shown here is derived from an EMBL/GenBank/DDBJ whole genome shotgun (WGS) entry which is preliminary data.</text>
</comment>
<evidence type="ECO:0000313" key="6">
    <source>
        <dbReference type="EMBL" id="MFD1509788.1"/>
    </source>
</evidence>
<dbReference type="InterPro" id="IPR015797">
    <property type="entry name" value="NUDIX_hydrolase-like_dom_sf"/>
</dbReference>
<keyword evidence="3 6" id="KW-0378">Hydrolase</keyword>
<evidence type="ECO:0000259" key="5">
    <source>
        <dbReference type="PROSITE" id="PS51462"/>
    </source>
</evidence>